<dbReference type="InterPro" id="IPR013321">
    <property type="entry name" value="Arc_rbn_hlx_hlx"/>
</dbReference>
<dbReference type="GO" id="GO:0006355">
    <property type="term" value="P:regulation of DNA-templated transcription"/>
    <property type="evidence" value="ECO:0007669"/>
    <property type="project" value="InterPro"/>
</dbReference>
<name>A0AA42WIQ8_9BURK</name>
<protein>
    <submittedName>
        <fullName evidence="2">CopG family ribbon-helix-helix protein</fullName>
    </submittedName>
    <submittedName>
        <fullName evidence="3">Transcriptional regulator</fullName>
    </submittedName>
</protein>
<dbReference type="Proteomes" id="UP000252124">
    <property type="component" value="Unassembled WGS sequence"/>
</dbReference>
<gene>
    <name evidence="3" type="ORF">DFP87_103208</name>
    <name evidence="2" type="ORF">N5K24_30275</name>
</gene>
<reference evidence="2" key="2">
    <citation type="submission" date="2022-09" db="EMBL/GenBank/DDBJ databases">
        <title>Intensive care unit water sources are persistently colonized with multi-drug resistant bacteria and are the site of extensive horizontal gene transfer of antibiotic resistance genes.</title>
        <authorList>
            <person name="Diorio-Toth L."/>
        </authorList>
    </citation>
    <scope>NUCLEOTIDE SEQUENCE</scope>
    <source>
        <strain evidence="2">GD03676</strain>
    </source>
</reference>
<dbReference type="GeneID" id="99732735"/>
<dbReference type="EMBL" id="JAOCKG010000027">
    <property type="protein sequence ID" value="MDH2054717.1"/>
    <property type="molecule type" value="Genomic_DNA"/>
</dbReference>
<dbReference type="EMBL" id="QNRM01000003">
    <property type="protein sequence ID" value="RBP20962.1"/>
    <property type="molecule type" value="Genomic_DNA"/>
</dbReference>
<dbReference type="AlphaFoldDB" id="A0AA42WIQ8"/>
<keyword evidence="4" id="KW-1185">Reference proteome</keyword>
<evidence type="ECO:0000259" key="1">
    <source>
        <dbReference type="Pfam" id="PF01402"/>
    </source>
</evidence>
<dbReference type="InterPro" id="IPR010985">
    <property type="entry name" value="Ribbon_hlx_hlx"/>
</dbReference>
<dbReference type="InterPro" id="IPR002145">
    <property type="entry name" value="CopG"/>
</dbReference>
<dbReference type="CDD" id="cd22233">
    <property type="entry name" value="RHH_CopAso-like"/>
    <property type="match status" value="1"/>
</dbReference>
<accession>A0AA42WIQ8</accession>
<dbReference type="RefSeq" id="WP_088588720.1">
    <property type="nucleotide sequence ID" value="NZ_CADIJU010000012.1"/>
</dbReference>
<organism evidence="2 5">
    <name type="scientific">Achromobacter marplatensis</name>
    <dbReference type="NCBI Taxonomy" id="470868"/>
    <lineage>
        <taxon>Bacteria</taxon>
        <taxon>Pseudomonadati</taxon>
        <taxon>Pseudomonadota</taxon>
        <taxon>Betaproteobacteria</taxon>
        <taxon>Burkholderiales</taxon>
        <taxon>Alcaligenaceae</taxon>
        <taxon>Achromobacter</taxon>
    </lineage>
</organism>
<evidence type="ECO:0000313" key="5">
    <source>
        <dbReference type="Proteomes" id="UP001161276"/>
    </source>
</evidence>
<dbReference type="Gene3D" id="1.10.1220.10">
    <property type="entry name" value="Met repressor-like"/>
    <property type="match status" value="1"/>
</dbReference>
<proteinExistence type="predicted"/>
<dbReference type="Pfam" id="PF01402">
    <property type="entry name" value="RHH_1"/>
    <property type="match status" value="1"/>
</dbReference>
<dbReference type="SUPFAM" id="SSF47598">
    <property type="entry name" value="Ribbon-helix-helix"/>
    <property type="match status" value="1"/>
</dbReference>
<reference evidence="3 4" key="1">
    <citation type="submission" date="2018-06" db="EMBL/GenBank/DDBJ databases">
        <title>Genomic Encyclopedia of Type Strains, Phase III (KMG-III): the genomes of soil and plant-associated and newly described type strains.</title>
        <authorList>
            <person name="Whitman W."/>
        </authorList>
    </citation>
    <scope>NUCLEOTIDE SEQUENCE [LARGE SCALE GENOMIC DNA]</scope>
    <source>
        <strain evidence="3 4">CECT 7342</strain>
    </source>
</reference>
<evidence type="ECO:0000313" key="4">
    <source>
        <dbReference type="Proteomes" id="UP000252124"/>
    </source>
</evidence>
<evidence type="ECO:0000313" key="2">
    <source>
        <dbReference type="EMBL" id="MDH2054717.1"/>
    </source>
</evidence>
<sequence length="97" mass="11239">MPAVAARPVAVKINDDIKTRLKRLAESRHRTAHWLMREAITQYVEREEKRDAFRQDTLEAWKEYRSTGLHATAQEVDAWLASWGADEELPAPPCRKP</sequence>
<evidence type="ECO:0000313" key="3">
    <source>
        <dbReference type="EMBL" id="RBP20962.1"/>
    </source>
</evidence>
<comment type="caution">
    <text evidence="2">The sequence shown here is derived from an EMBL/GenBank/DDBJ whole genome shotgun (WGS) entry which is preliminary data.</text>
</comment>
<dbReference type="Proteomes" id="UP001161276">
    <property type="component" value="Unassembled WGS sequence"/>
</dbReference>
<feature type="domain" description="Ribbon-helix-helix protein CopG" evidence="1">
    <location>
        <begin position="9"/>
        <end position="47"/>
    </location>
</feature>